<sequence>MPTPPEKENKIKEEDTKLDLKAEEKKLEEVNLLDIPTEESQVNPFVIDYGIGSSIAGSAVQNTGKIRGIPSVFRGGTTTRKFAKLLPTFYPSGVLTVSTTATSVGGATTADTTLNSFTIPALTLSRNDPKIDNVGNVIRVWAAGRYTTDDATAAVTLKCKVGSTTYHTITSTGSAASNQPWHIGWVFVINTLGTGGTAESQVEAKINNVNKDSANTSTITINTTIDNTLAITAAWASGDAGDDISIRQFIVEILN</sequence>
<reference evidence="1 2" key="1">
    <citation type="journal article" date="2015" name="Nature">
        <title>rRNA introns, odd ribosomes, and small enigmatic genomes across a large radiation of phyla.</title>
        <authorList>
            <person name="Brown C.T."/>
            <person name="Hug L.A."/>
            <person name="Thomas B.C."/>
            <person name="Sharon I."/>
            <person name="Castelle C.J."/>
            <person name="Singh A."/>
            <person name="Wilkins M.J."/>
            <person name="Williams K.H."/>
            <person name="Banfield J.F."/>
        </authorList>
    </citation>
    <scope>NUCLEOTIDE SEQUENCE [LARGE SCALE GENOMIC DNA]</scope>
</reference>
<protein>
    <submittedName>
        <fullName evidence="1">Uncharacterized protein</fullName>
    </submittedName>
</protein>
<dbReference type="STRING" id="1618545.US53_C0057G0004"/>
<proteinExistence type="predicted"/>
<dbReference type="AlphaFoldDB" id="A0A0G0HCQ8"/>
<organism evidence="1 2">
    <name type="scientific">Candidatus Woesebacteria bacterium GW2011_GWA1_37_7</name>
    <dbReference type="NCBI Taxonomy" id="1618545"/>
    <lineage>
        <taxon>Bacteria</taxon>
        <taxon>Candidatus Woeseibacteriota</taxon>
    </lineage>
</organism>
<comment type="caution">
    <text evidence="1">The sequence shown here is derived from an EMBL/GenBank/DDBJ whole genome shotgun (WGS) entry which is preliminary data.</text>
</comment>
<accession>A0A0G0HCQ8</accession>
<dbReference type="EMBL" id="LBTI01000057">
    <property type="protein sequence ID" value="KKQ36325.1"/>
    <property type="molecule type" value="Genomic_DNA"/>
</dbReference>
<dbReference type="Proteomes" id="UP000034591">
    <property type="component" value="Unassembled WGS sequence"/>
</dbReference>
<gene>
    <name evidence="1" type="ORF">US53_C0057G0004</name>
</gene>
<evidence type="ECO:0000313" key="1">
    <source>
        <dbReference type="EMBL" id="KKQ36325.1"/>
    </source>
</evidence>
<evidence type="ECO:0000313" key="2">
    <source>
        <dbReference type="Proteomes" id="UP000034591"/>
    </source>
</evidence>
<name>A0A0G0HCQ8_9BACT</name>